<accession>A0A0E9PLR9</accession>
<evidence type="ECO:0000313" key="1">
    <source>
        <dbReference type="EMBL" id="JAH05040.1"/>
    </source>
</evidence>
<proteinExistence type="predicted"/>
<reference evidence="1" key="1">
    <citation type="submission" date="2014-11" db="EMBL/GenBank/DDBJ databases">
        <authorList>
            <person name="Amaro Gonzalez C."/>
        </authorList>
    </citation>
    <scope>NUCLEOTIDE SEQUENCE</scope>
</reference>
<sequence length="12" mass="1587">MKKQKQRYIHNI</sequence>
<organism evidence="1">
    <name type="scientific">Anguilla anguilla</name>
    <name type="common">European freshwater eel</name>
    <name type="synonym">Muraena anguilla</name>
    <dbReference type="NCBI Taxonomy" id="7936"/>
    <lineage>
        <taxon>Eukaryota</taxon>
        <taxon>Metazoa</taxon>
        <taxon>Chordata</taxon>
        <taxon>Craniata</taxon>
        <taxon>Vertebrata</taxon>
        <taxon>Euteleostomi</taxon>
        <taxon>Actinopterygii</taxon>
        <taxon>Neopterygii</taxon>
        <taxon>Teleostei</taxon>
        <taxon>Anguilliformes</taxon>
        <taxon>Anguillidae</taxon>
        <taxon>Anguilla</taxon>
    </lineage>
</organism>
<protein>
    <submittedName>
        <fullName evidence="1">Uncharacterized protein</fullName>
    </submittedName>
</protein>
<name>A0A0E9PLR9_ANGAN</name>
<reference evidence="1" key="2">
    <citation type="journal article" date="2015" name="Fish Shellfish Immunol.">
        <title>Early steps in the European eel (Anguilla anguilla)-Vibrio vulnificus interaction in the gills: Role of the RtxA13 toxin.</title>
        <authorList>
            <person name="Callol A."/>
            <person name="Pajuelo D."/>
            <person name="Ebbesson L."/>
            <person name="Teles M."/>
            <person name="MacKenzie S."/>
            <person name="Amaro C."/>
        </authorList>
    </citation>
    <scope>NUCLEOTIDE SEQUENCE</scope>
</reference>
<dbReference type="EMBL" id="GBXM01103537">
    <property type="protein sequence ID" value="JAH05040.1"/>
    <property type="molecule type" value="Transcribed_RNA"/>
</dbReference>